<proteinExistence type="predicted"/>
<dbReference type="SMART" id="SM00743">
    <property type="entry name" value="Agenet"/>
    <property type="match status" value="2"/>
</dbReference>
<dbReference type="InterPro" id="IPR014002">
    <property type="entry name" value="Agenet_dom_plant"/>
</dbReference>
<organism evidence="3 4">
    <name type="scientific">Heracleum sosnowskyi</name>
    <dbReference type="NCBI Taxonomy" id="360622"/>
    <lineage>
        <taxon>Eukaryota</taxon>
        <taxon>Viridiplantae</taxon>
        <taxon>Streptophyta</taxon>
        <taxon>Embryophyta</taxon>
        <taxon>Tracheophyta</taxon>
        <taxon>Spermatophyta</taxon>
        <taxon>Magnoliopsida</taxon>
        <taxon>eudicotyledons</taxon>
        <taxon>Gunneridae</taxon>
        <taxon>Pentapetalae</taxon>
        <taxon>asterids</taxon>
        <taxon>campanulids</taxon>
        <taxon>Apiales</taxon>
        <taxon>Apiaceae</taxon>
        <taxon>Apioideae</taxon>
        <taxon>apioid superclade</taxon>
        <taxon>Tordylieae</taxon>
        <taxon>Tordyliinae</taxon>
        <taxon>Heracleum</taxon>
    </lineage>
</organism>
<dbReference type="AlphaFoldDB" id="A0AAD8M201"/>
<evidence type="ECO:0000313" key="4">
    <source>
        <dbReference type="Proteomes" id="UP001237642"/>
    </source>
</evidence>
<keyword evidence="4" id="KW-1185">Reference proteome</keyword>
<accession>A0AAD8M201</accession>
<dbReference type="EMBL" id="JAUIZM010000011">
    <property type="protein sequence ID" value="KAK1356809.1"/>
    <property type="molecule type" value="Genomic_DNA"/>
</dbReference>
<dbReference type="CDD" id="cd20405">
    <property type="entry name" value="Tudor_Agenet_AtDUF_rpt1_3"/>
    <property type="match status" value="1"/>
</dbReference>
<name>A0AAD8M201_9APIA</name>
<evidence type="ECO:0000259" key="2">
    <source>
        <dbReference type="SMART" id="SM00743"/>
    </source>
</evidence>
<sequence>MAGVNMEEIKRESFKKAARVEVNLEDPGFRGSWFIGTVIRTVTKKSRKLFIEFDTLRSDDGTTPLRESVNVILARPTPPRERVRTFKYEEVDAYYNDGWWEGVITRIHDGDMYTVYFRPSREEIVFSGSDLRLHREWVKGNWVPPLEEEVEQGHEDEENDDEDENYTIK</sequence>
<feature type="domain" description="Agenet" evidence="2">
    <location>
        <begin position="83"/>
        <end position="139"/>
    </location>
</feature>
<gene>
    <name evidence="3" type="ORF">POM88_050065</name>
</gene>
<dbReference type="PANTHER" id="PTHR31917:SF164">
    <property type="entry name" value="DUF724 DOMAIN-CONTAINING PROTEIN 7-LIKE"/>
    <property type="match status" value="1"/>
</dbReference>
<dbReference type="PANTHER" id="PTHR31917">
    <property type="entry name" value="AGENET DOMAIN-CONTAINING PROTEIN-RELATED"/>
    <property type="match status" value="1"/>
</dbReference>
<protein>
    <submittedName>
        <fullName evidence="3">DUF724 domain-containing protein 3</fullName>
    </submittedName>
</protein>
<dbReference type="InterPro" id="IPR008395">
    <property type="entry name" value="Agenet-like_dom"/>
</dbReference>
<reference evidence="3" key="1">
    <citation type="submission" date="2023-02" db="EMBL/GenBank/DDBJ databases">
        <title>Genome of toxic invasive species Heracleum sosnowskyi carries increased number of genes despite the absence of recent whole-genome duplications.</title>
        <authorList>
            <person name="Schelkunov M."/>
            <person name="Shtratnikova V."/>
            <person name="Makarenko M."/>
            <person name="Klepikova A."/>
            <person name="Omelchenko D."/>
            <person name="Novikova G."/>
            <person name="Obukhova E."/>
            <person name="Bogdanov V."/>
            <person name="Penin A."/>
            <person name="Logacheva M."/>
        </authorList>
    </citation>
    <scope>NUCLEOTIDE SEQUENCE</scope>
    <source>
        <strain evidence="3">Hsosn_3</strain>
        <tissue evidence="3">Leaf</tissue>
    </source>
</reference>
<evidence type="ECO:0000313" key="3">
    <source>
        <dbReference type="EMBL" id="KAK1356809.1"/>
    </source>
</evidence>
<evidence type="ECO:0000256" key="1">
    <source>
        <dbReference type="SAM" id="MobiDB-lite"/>
    </source>
</evidence>
<feature type="domain" description="Agenet" evidence="2">
    <location>
        <begin position="12"/>
        <end position="82"/>
    </location>
</feature>
<feature type="region of interest" description="Disordered" evidence="1">
    <location>
        <begin position="147"/>
        <end position="169"/>
    </location>
</feature>
<dbReference type="Proteomes" id="UP001237642">
    <property type="component" value="Unassembled WGS sequence"/>
</dbReference>
<dbReference type="Pfam" id="PF05641">
    <property type="entry name" value="Agenet"/>
    <property type="match status" value="2"/>
</dbReference>
<reference evidence="3" key="2">
    <citation type="submission" date="2023-05" db="EMBL/GenBank/DDBJ databases">
        <authorList>
            <person name="Schelkunov M.I."/>
        </authorList>
    </citation>
    <scope>NUCLEOTIDE SEQUENCE</scope>
    <source>
        <strain evidence="3">Hsosn_3</strain>
        <tissue evidence="3">Leaf</tissue>
    </source>
</reference>
<dbReference type="CDD" id="cd20406">
    <property type="entry name" value="Tudor_Agenet_AtDUF_rpt2_4"/>
    <property type="match status" value="1"/>
</dbReference>
<comment type="caution">
    <text evidence="3">The sequence shown here is derived from an EMBL/GenBank/DDBJ whole genome shotgun (WGS) entry which is preliminary data.</text>
</comment>